<feature type="domain" description="Myb/SANT-like DNA-binding" evidence="3">
    <location>
        <begin position="32"/>
        <end position="124"/>
    </location>
</feature>
<feature type="region of interest" description="Disordered" evidence="1">
    <location>
        <begin position="292"/>
        <end position="354"/>
    </location>
</feature>
<proteinExistence type="predicted"/>
<feature type="signal peptide" evidence="2">
    <location>
        <begin position="1"/>
        <end position="26"/>
    </location>
</feature>
<sequence>MHGNGWVKRFYCFFLFVFNRMDGGQASQPQEKKWSEAETHALLDLIRDLGLVGLLSRKWFQNWDVFERLHVFLKRSNIHFSPGQIKARWKKLKLKYLRLKRFVQMGASPGLLADFPYYQGLEQLLGAAPKTSGLCRREADSSGLSSTAGLEQRTVGVAIAPVLDDAEVVLEELDEVLGEEVGGFSLPPTPEENDGISVGLSEENPAGQENLDQRNLSQSAGAVCDVLRESWPVLLHQLETLIQLTTTTLEHVVQMGKEISRQVESLCSEIVGKEVELEPGLLCSTEAVADPASAVSPADAPQQEIPGGASAARRDPEPTKPQESRKRRSTPSSVCPAPRRSMRQRRPSIRYLHY</sequence>
<protein>
    <submittedName>
        <fullName evidence="5">Uncharacterized protein LOC115461813 isoform X1</fullName>
    </submittedName>
</protein>
<evidence type="ECO:0000313" key="5">
    <source>
        <dbReference type="RefSeq" id="XP_030047721.1"/>
    </source>
</evidence>
<keyword evidence="4" id="KW-1185">Reference proteome</keyword>
<dbReference type="KEGG" id="muo:115461813"/>
<keyword evidence="2" id="KW-0732">Signal</keyword>
<dbReference type="GeneID" id="115461813"/>
<feature type="chain" id="PRO_5028357329" evidence="2">
    <location>
        <begin position="27"/>
        <end position="354"/>
    </location>
</feature>
<evidence type="ECO:0000259" key="3">
    <source>
        <dbReference type="Pfam" id="PF13837"/>
    </source>
</evidence>
<name>A0A6P7X2V8_9AMPH</name>
<dbReference type="AlphaFoldDB" id="A0A6P7X2V8"/>
<feature type="region of interest" description="Disordered" evidence="1">
    <location>
        <begin position="181"/>
        <end position="208"/>
    </location>
</feature>
<evidence type="ECO:0000256" key="2">
    <source>
        <dbReference type="SAM" id="SignalP"/>
    </source>
</evidence>
<dbReference type="RefSeq" id="XP_030047721.1">
    <property type="nucleotide sequence ID" value="XM_030191861.1"/>
</dbReference>
<evidence type="ECO:0000256" key="1">
    <source>
        <dbReference type="SAM" id="MobiDB-lite"/>
    </source>
</evidence>
<evidence type="ECO:0000313" key="4">
    <source>
        <dbReference type="Proteomes" id="UP000515156"/>
    </source>
</evidence>
<dbReference type="InParanoid" id="A0A6P7X2V8"/>
<feature type="compositionally biased region" description="Basic residues" evidence="1">
    <location>
        <begin position="340"/>
        <end position="354"/>
    </location>
</feature>
<reference evidence="5" key="1">
    <citation type="submission" date="2025-08" db="UniProtKB">
        <authorList>
            <consortium name="RefSeq"/>
        </authorList>
    </citation>
    <scope>IDENTIFICATION</scope>
</reference>
<organism evidence="4 5">
    <name type="scientific">Microcaecilia unicolor</name>
    <dbReference type="NCBI Taxonomy" id="1415580"/>
    <lineage>
        <taxon>Eukaryota</taxon>
        <taxon>Metazoa</taxon>
        <taxon>Chordata</taxon>
        <taxon>Craniata</taxon>
        <taxon>Vertebrata</taxon>
        <taxon>Euteleostomi</taxon>
        <taxon>Amphibia</taxon>
        <taxon>Gymnophiona</taxon>
        <taxon>Siphonopidae</taxon>
        <taxon>Microcaecilia</taxon>
    </lineage>
</organism>
<dbReference type="Proteomes" id="UP000515156">
    <property type="component" value="Chromosome 2"/>
</dbReference>
<dbReference type="InterPro" id="IPR044822">
    <property type="entry name" value="Myb_DNA-bind_4"/>
</dbReference>
<feature type="compositionally biased region" description="Basic and acidic residues" evidence="1">
    <location>
        <begin position="312"/>
        <end position="324"/>
    </location>
</feature>
<accession>A0A6P7X2V8</accession>
<dbReference type="Pfam" id="PF13837">
    <property type="entry name" value="Myb_DNA-bind_4"/>
    <property type="match status" value="1"/>
</dbReference>
<dbReference type="OrthoDB" id="9908982at2759"/>
<gene>
    <name evidence="5" type="primary">LOC115461813</name>
</gene>